<evidence type="ECO:0000313" key="1">
    <source>
        <dbReference type="EMBL" id="CAK5082554.1"/>
    </source>
</evidence>
<proteinExistence type="predicted"/>
<organism evidence="1 2">
    <name type="scientific">Meloidogyne enterolobii</name>
    <name type="common">Root-knot nematode worm</name>
    <name type="synonym">Meloidogyne mayaguensis</name>
    <dbReference type="NCBI Taxonomy" id="390850"/>
    <lineage>
        <taxon>Eukaryota</taxon>
        <taxon>Metazoa</taxon>
        <taxon>Ecdysozoa</taxon>
        <taxon>Nematoda</taxon>
        <taxon>Chromadorea</taxon>
        <taxon>Rhabditida</taxon>
        <taxon>Tylenchina</taxon>
        <taxon>Tylenchomorpha</taxon>
        <taxon>Tylenchoidea</taxon>
        <taxon>Meloidogynidae</taxon>
        <taxon>Meloidogyninae</taxon>
        <taxon>Meloidogyne</taxon>
    </lineage>
</organism>
<sequence>MGGVNSKSCERDVVDSNDPTEWKEQQQGEHQQQQHSFDDPSASQHQLSPNQIEPSFDEYSNDPFLLQEFTNANSLGGIVCVENSLHQNSSAESTPGGIRQFGQQRPLNPYSKFFNEFSSAFLGGNAKSSIMRRSNGLDTSLDRKQINNEGYNQQQQQLQQNELNNPSSSNEQLLQSNNGSCSSNNSSISPYGNNNGRDLTTKINNSNNNGGVGGRASGRVMREIIV</sequence>
<comment type="caution">
    <text evidence="1">The sequence shown here is derived from an EMBL/GenBank/DDBJ whole genome shotgun (WGS) entry which is preliminary data.</text>
</comment>
<reference evidence="1" key="1">
    <citation type="submission" date="2023-11" db="EMBL/GenBank/DDBJ databases">
        <authorList>
            <person name="Poullet M."/>
        </authorList>
    </citation>
    <scope>NUCLEOTIDE SEQUENCE</scope>
    <source>
        <strain evidence="1">E1834</strain>
    </source>
</reference>
<dbReference type="EMBL" id="CAVMJV010000047">
    <property type="protein sequence ID" value="CAK5082554.1"/>
    <property type="molecule type" value="Genomic_DNA"/>
</dbReference>
<gene>
    <name evidence="1" type="ORF">MENTE1834_LOCUS29845</name>
</gene>
<name>A0ACB0ZUD0_MELEN</name>
<protein>
    <submittedName>
        <fullName evidence="1">Uncharacterized protein</fullName>
    </submittedName>
</protein>
<evidence type="ECO:0000313" key="2">
    <source>
        <dbReference type="Proteomes" id="UP001497535"/>
    </source>
</evidence>
<keyword evidence="2" id="KW-1185">Reference proteome</keyword>
<accession>A0ACB0ZUD0</accession>
<dbReference type="Proteomes" id="UP001497535">
    <property type="component" value="Unassembled WGS sequence"/>
</dbReference>